<evidence type="ECO:0000259" key="1">
    <source>
        <dbReference type="Pfam" id="PF02492"/>
    </source>
</evidence>
<accession>A0A3D3G3G8</accession>
<dbReference type="Pfam" id="PF02492">
    <property type="entry name" value="cobW"/>
    <property type="match status" value="1"/>
</dbReference>
<proteinExistence type="predicted"/>
<dbReference type="InterPro" id="IPR051316">
    <property type="entry name" value="Zinc-reg_GTPase_activator"/>
</dbReference>
<organism evidence="2 3">
    <name type="scientific">Acinetobacter radioresistens</name>
    <dbReference type="NCBI Taxonomy" id="40216"/>
    <lineage>
        <taxon>Bacteria</taxon>
        <taxon>Pseudomonadati</taxon>
        <taxon>Pseudomonadota</taxon>
        <taxon>Gammaproteobacteria</taxon>
        <taxon>Moraxellales</taxon>
        <taxon>Moraxellaceae</taxon>
        <taxon>Acinetobacter</taxon>
    </lineage>
</organism>
<name>A0A3D3G3G8_ACIRA</name>
<dbReference type="GO" id="GO:0005737">
    <property type="term" value="C:cytoplasm"/>
    <property type="evidence" value="ECO:0007669"/>
    <property type="project" value="TreeGrafter"/>
</dbReference>
<sequence>MKLIQTPAAIPTHIISGFLGAGKTTLLQHLLRQKPKHETWAILMNEFGQIGVDQQLLPQQQGYAIKELLGGCLCCSSQLPMQIALSRLLSETKPDRLFIEPTGLGHPAQLLEQLTEPHWQQTLAVRALVTVLDGSRLHEQEWVSQNLYQDQLKAAQIIVVSHGDLMSFADGEALEQLKKEYAAYGQDWIMAEQGQLDLAEIDVLYQGIQRKLQPLLKVQRLQTASLSEEPIKKLPYHYVETAQGYSVAGWKLPKRWQFDFYALLDLFCTTENWLRIKGIFNTDQGWIYFNFNPQQLNYKSGGEGIDNRIEIITAENRNWENFEMSLLAAQLNIAEENSQI</sequence>
<gene>
    <name evidence="2" type="ORF">DIC32_09955</name>
</gene>
<dbReference type="EMBL" id="DPXL01000122">
    <property type="protein sequence ID" value="HCM31792.1"/>
    <property type="molecule type" value="Genomic_DNA"/>
</dbReference>
<evidence type="ECO:0000313" key="2">
    <source>
        <dbReference type="EMBL" id="HCM31792.1"/>
    </source>
</evidence>
<dbReference type="InterPro" id="IPR027417">
    <property type="entry name" value="P-loop_NTPase"/>
</dbReference>
<dbReference type="PANTHER" id="PTHR13748:SF46">
    <property type="entry name" value="ZINC CHAPERONE YEIR"/>
    <property type="match status" value="1"/>
</dbReference>
<dbReference type="AlphaFoldDB" id="A0A3D3G3G8"/>
<dbReference type="Proteomes" id="UP000262257">
    <property type="component" value="Unassembled WGS sequence"/>
</dbReference>
<dbReference type="CDD" id="cd03112">
    <property type="entry name" value="CobW-like"/>
    <property type="match status" value="1"/>
</dbReference>
<feature type="domain" description="CobW/HypB/UreG nucleotide-binding" evidence="1">
    <location>
        <begin position="11"/>
        <end position="180"/>
    </location>
</feature>
<dbReference type="SUPFAM" id="SSF52540">
    <property type="entry name" value="P-loop containing nucleoside triphosphate hydrolases"/>
    <property type="match status" value="1"/>
</dbReference>
<reference evidence="2 3" key="1">
    <citation type="journal article" date="2018" name="Nat. Biotechnol.">
        <title>A standardized bacterial taxonomy based on genome phylogeny substantially revises the tree of life.</title>
        <authorList>
            <person name="Parks D.H."/>
            <person name="Chuvochina M."/>
            <person name="Waite D.W."/>
            <person name="Rinke C."/>
            <person name="Skarshewski A."/>
            <person name="Chaumeil P.A."/>
            <person name="Hugenholtz P."/>
        </authorList>
    </citation>
    <scope>NUCLEOTIDE SEQUENCE [LARGE SCALE GENOMIC DNA]</scope>
    <source>
        <strain evidence="2">UBA10045</strain>
    </source>
</reference>
<evidence type="ECO:0000313" key="3">
    <source>
        <dbReference type="Proteomes" id="UP000262257"/>
    </source>
</evidence>
<dbReference type="PANTHER" id="PTHR13748">
    <property type="entry name" value="COBW-RELATED"/>
    <property type="match status" value="1"/>
</dbReference>
<protein>
    <submittedName>
        <fullName evidence="2">Cobalamin biosynthesis protein CobW</fullName>
    </submittedName>
</protein>
<comment type="caution">
    <text evidence="2">The sequence shown here is derived from an EMBL/GenBank/DDBJ whole genome shotgun (WGS) entry which is preliminary data.</text>
</comment>
<dbReference type="InterPro" id="IPR003495">
    <property type="entry name" value="CobW/HypB/UreG_nucleotide-bd"/>
</dbReference>
<dbReference type="Gene3D" id="3.40.50.300">
    <property type="entry name" value="P-loop containing nucleotide triphosphate hydrolases"/>
    <property type="match status" value="1"/>
</dbReference>
<dbReference type="RefSeq" id="WP_346815891.1">
    <property type="nucleotide sequence ID" value="NZ_JBDKZT010000002.1"/>
</dbReference>